<dbReference type="PANTHER" id="PTHR36803">
    <property type="entry name" value="PROTEIN CHLORORESPIRATORY REDUCTION 7, CHLOROPLASTIC"/>
    <property type="match status" value="1"/>
</dbReference>
<evidence type="ECO:0000313" key="1">
    <source>
        <dbReference type="EMBL" id="GAL92571.1"/>
    </source>
</evidence>
<evidence type="ECO:0000313" key="2">
    <source>
        <dbReference type="Proteomes" id="UP000030321"/>
    </source>
</evidence>
<dbReference type="RefSeq" id="WP_045358403.1">
    <property type="nucleotide sequence ID" value="NZ_BBPA01000022.1"/>
</dbReference>
<proteinExistence type="predicted"/>
<gene>
    <name evidence="1" type="ORF">N44_01129</name>
</gene>
<dbReference type="Gene3D" id="3.90.940.40">
    <property type="entry name" value="Protein CHLORORESPIRATORY REDUCTION 7"/>
    <property type="match status" value="1"/>
</dbReference>
<dbReference type="AlphaFoldDB" id="A0A0A1VTE4"/>
<organism evidence="1 2">
    <name type="scientific">Microcystis aeruginosa NIES-44</name>
    <dbReference type="NCBI Taxonomy" id="449439"/>
    <lineage>
        <taxon>Bacteria</taxon>
        <taxon>Bacillati</taxon>
        <taxon>Cyanobacteriota</taxon>
        <taxon>Cyanophyceae</taxon>
        <taxon>Oscillatoriophycideae</taxon>
        <taxon>Chroococcales</taxon>
        <taxon>Microcystaceae</taxon>
        <taxon>Microcystis</taxon>
    </lineage>
</organism>
<evidence type="ECO:0008006" key="3">
    <source>
        <dbReference type="Google" id="ProtNLM"/>
    </source>
</evidence>
<sequence>MPDSIMYQGDYFLVLEADQPEQFQTPDQLRDKLKDLITAKPEICPRQLAKFSSFEEKALYLRDNYCELDLGEEGYLQWYVVRLEK</sequence>
<dbReference type="InterPro" id="IPR021954">
    <property type="entry name" value="CRR7"/>
</dbReference>
<dbReference type="Pfam" id="PF12095">
    <property type="entry name" value="CRR7"/>
    <property type="match status" value="1"/>
</dbReference>
<name>A0A0A1VTE4_MICAE</name>
<dbReference type="InterPro" id="IPR038150">
    <property type="entry name" value="CRR7-like_sf"/>
</dbReference>
<reference evidence="2" key="1">
    <citation type="journal article" date="2015" name="Genome">
        <title>Whole Genome Sequence of the Non-Microcystin-Producing Microcystis aeruginosa Strain NIES-44.</title>
        <authorList>
            <person name="Okano K."/>
            <person name="Miyata N."/>
            <person name="Ozaki Y."/>
        </authorList>
    </citation>
    <scope>NUCLEOTIDE SEQUENCE [LARGE SCALE GENOMIC DNA]</scope>
    <source>
        <strain evidence="2">NIES-44</strain>
    </source>
</reference>
<dbReference type="Proteomes" id="UP000030321">
    <property type="component" value="Unassembled WGS sequence"/>
</dbReference>
<dbReference type="PANTHER" id="PTHR36803:SF1">
    <property type="entry name" value="PROTEIN CHLORORESPIRATORY REDUCTION 7, CHLOROPLASTIC"/>
    <property type="match status" value="1"/>
</dbReference>
<comment type="caution">
    <text evidence="1">The sequence shown here is derived from an EMBL/GenBank/DDBJ whole genome shotgun (WGS) entry which is preliminary data.</text>
</comment>
<accession>A0A0A1VTE4</accession>
<dbReference type="EMBL" id="BBPA01000022">
    <property type="protein sequence ID" value="GAL92571.1"/>
    <property type="molecule type" value="Genomic_DNA"/>
</dbReference>
<protein>
    <recommendedName>
        <fullName evidence="3">Chlororespiratory reduction protein 7</fullName>
    </recommendedName>
</protein>